<dbReference type="PANTHER" id="PTHR46328:SF35">
    <property type="entry name" value="PROTEIN FAR1-RELATED SEQUENCE 5-LIKE"/>
    <property type="match status" value="1"/>
</dbReference>
<protein>
    <recommendedName>
        <fullName evidence="2">FAR1 domain-containing protein</fullName>
    </recommendedName>
</protein>
<feature type="compositionally biased region" description="Polar residues" evidence="1">
    <location>
        <begin position="110"/>
        <end position="122"/>
    </location>
</feature>
<feature type="compositionally biased region" description="Polar residues" evidence="1">
    <location>
        <begin position="80"/>
        <end position="103"/>
    </location>
</feature>
<evidence type="ECO:0000313" key="3">
    <source>
        <dbReference type="EnsemblPlants" id="OGLUM01G11830.1"/>
    </source>
</evidence>
<sequence length="164" mass="18828">MEDDFHIEEMEEESEDQATEGDVELAEPKKGMVFDSLDDAFDFYKKYARKKGFAITKRSSRTGQDENIVQYFTLACSRQGKAQYSSKNTLKPNPSIRMDSSSEAVIKPKQTCTQPYTGSKNRASPFEEERSKGRPSRTENESNEENRIDEQNWSKEESGIDEKN</sequence>
<feature type="domain" description="FAR1" evidence="2">
    <location>
        <begin position="42"/>
        <end position="109"/>
    </location>
</feature>
<reference evidence="3" key="2">
    <citation type="submission" date="2015-04" db="UniProtKB">
        <authorList>
            <consortium name="EnsemblPlants"/>
        </authorList>
    </citation>
    <scope>IDENTIFICATION</scope>
</reference>
<feature type="compositionally biased region" description="Acidic residues" evidence="1">
    <location>
        <begin position="1"/>
        <end position="25"/>
    </location>
</feature>
<feature type="compositionally biased region" description="Basic and acidic residues" evidence="1">
    <location>
        <begin position="125"/>
        <end position="164"/>
    </location>
</feature>
<evidence type="ECO:0000313" key="4">
    <source>
        <dbReference type="Proteomes" id="UP000026961"/>
    </source>
</evidence>
<dbReference type="AlphaFoldDB" id="A0A0D9Y6F5"/>
<keyword evidence="4" id="KW-1185">Reference proteome</keyword>
<reference evidence="3" key="1">
    <citation type="submission" date="2013-08" db="EMBL/GenBank/DDBJ databases">
        <title>Oryza genome evolution.</title>
        <authorList>
            <person name="Wing R.A."/>
            <person name="Panaud O."/>
            <person name="Oliveira A.C."/>
        </authorList>
    </citation>
    <scope>NUCLEOTIDE SEQUENCE</scope>
</reference>
<evidence type="ECO:0000259" key="2">
    <source>
        <dbReference type="Pfam" id="PF03101"/>
    </source>
</evidence>
<feature type="region of interest" description="Disordered" evidence="1">
    <location>
        <begin position="1"/>
        <end position="27"/>
    </location>
</feature>
<dbReference type="EnsemblPlants" id="OGLUM01G11830.1">
    <property type="protein sequence ID" value="OGLUM01G11830.1"/>
    <property type="gene ID" value="OGLUM01G11830"/>
</dbReference>
<proteinExistence type="predicted"/>
<accession>A0A0D9Y6F5</accession>
<dbReference type="Proteomes" id="UP000026961">
    <property type="component" value="Chromosome 1"/>
</dbReference>
<dbReference type="Gramene" id="OGLUM01G11830.1">
    <property type="protein sequence ID" value="OGLUM01G11830.1"/>
    <property type="gene ID" value="OGLUM01G11830"/>
</dbReference>
<dbReference type="InterPro" id="IPR004330">
    <property type="entry name" value="FAR1_DNA_bnd_dom"/>
</dbReference>
<dbReference type="HOGENOM" id="CLU_1621566_0_0_1"/>
<dbReference type="Pfam" id="PF03101">
    <property type="entry name" value="FAR1"/>
    <property type="match status" value="1"/>
</dbReference>
<name>A0A0D9Y6F5_9ORYZ</name>
<evidence type="ECO:0000256" key="1">
    <source>
        <dbReference type="SAM" id="MobiDB-lite"/>
    </source>
</evidence>
<organism evidence="3">
    <name type="scientific">Oryza glumipatula</name>
    <dbReference type="NCBI Taxonomy" id="40148"/>
    <lineage>
        <taxon>Eukaryota</taxon>
        <taxon>Viridiplantae</taxon>
        <taxon>Streptophyta</taxon>
        <taxon>Embryophyta</taxon>
        <taxon>Tracheophyta</taxon>
        <taxon>Spermatophyta</taxon>
        <taxon>Magnoliopsida</taxon>
        <taxon>Liliopsida</taxon>
        <taxon>Poales</taxon>
        <taxon>Poaceae</taxon>
        <taxon>BOP clade</taxon>
        <taxon>Oryzoideae</taxon>
        <taxon>Oryzeae</taxon>
        <taxon>Oryzinae</taxon>
        <taxon>Oryza</taxon>
    </lineage>
</organism>
<feature type="region of interest" description="Disordered" evidence="1">
    <location>
        <begin position="80"/>
        <end position="164"/>
    </location>
</feature>
<reference evidence="3" key="3">
    <citation type="submission" date="2018-05" db="EMBL/GenBank/DDBJ databases">
        <title>OgluRS3 (Oryza glumaepatula Reference Sequence Version 3).</title>
        <authorList>
            <person name="Zhang J."/>
            <person name="Kudrna D."/>
            <person name="Lee S."/>
            <person name="Talag J."/>
            <person name="Welchert J."/>
            <person name="Wing R.A."/>
        </authorList>
    </citation>
    <scope>NUCLEOTIDE SEQUENCE [LARGE SCALE GENOMIC DNA]</scope>
</reference>
<dbReference type="PANTHER" id="PTHR46328">
    <property type="entry name" value="FAR-RED IMPAIRED RESPONSIVE (FAR1) FAMILY PROTEIN-RELATED"/>
    <property type="match status" value="1"/>
</dbReference>